<dbReference type="Pfam" id="PF07883">
    <property type="entry name" value="Cupin_2"/>
    <property type="match status" value="1"/>
</dbReference>
<dbReference type="PANTHER" id="PTHR40112:SF1">
    <property type="entry name" value="H2HPP ISOMERASE"/>
    <property type="match status" value="1"/>
</dbReference>
<evidence type="ECO:0000313" key="2">
    <source>
        <dbReference type="EMBL" id="SFM81089.1"/>
    </source>
</evidence>
<dbReference type="CDD" id="cd02238">
    <property type="entry name" value="cupin_KdgF"/>
    <property type="match status" value="1"/>
</dbReference>
<dbReference type="InterPro" id="IPR052535">
    <property type="entry name" value="Bacilysin_H2HPP_isomerase"/>
</dbReference>
<protein>
    <submittedName>
        <fullName evidence="2">Cupin domain-containing protein</fullName>
    </submittedName>
</protein>
<proteinExistence type="predicted"/>
<evidence type="ECO:0000259" key="1">
    <source>
        <dbReference type="Pfam" id="PF07883"/>
    </source>
</evidence>
<dbReference type="EMBL" id="FOUT01000002">
    <property type="protein sequence ID" value="SFM81089.1"/>
    <property type="molecule type" value="Genomic_DNA"/>
</dbReference>
<sequence>MKLFQLALVTIVTFSVIKASAQKGNEVNHFSMDTLKYEKMMDKIDRKYAYGSMGMIAYFKLEKGAHISKHKHPNEQITHVLEGKVKVAINGMEYIVKKGDVLIIPPNVEHEFWALEDTLDMDMFTPLRMDWLNKTETYFDKK</sequence>
<dbReference type="eggNOG" id="COG1917">
    <property type="taxonomic scope" value="Bacteria"/>
</dbReference>
<dbReference type="InterPro" id="IPR013096">
    <property type="entry name" value="Cupin_2"/>
</dbReference>
<feature type="domain" description="Cupin type-2" evidence="1">
    <location>
        <begin position="58"/>
        <end position="122"/>
    </location>
</feature>
<dbReference type="SUPFAM" id="SSF51182">
    <property type="entry name" value="RmlC-like cupins"/>
    <property type="match status" value="1"/>
</dbReference>
<evidence type="ECO:0000313" key="3">
    <source>
        <dbReference type="Proteomes" id="UP000182961"/>
    </source>
</evidence>
<dbReference type="InterPro" id="IPR014710">
    <property type="entry name" value="RmlC-like_jellyroll"/>
</dbReference>
<dbReference type="AlphaFoldDB" id="A0A1I4TWR5"/>
<name>A0A1I4TWR5_9FLAO</name>
<gene>
    <name evidence="2" type="ORF">SAMN05444143_102309</name>
</gene>
<keyword evidence="3" id="KW-1185">Reference proteome</keyword>
<accession>A0A1I4TWR5</accession>
<reference evidence="3" key="1">
    <citation type="submission" date="2016-10" db="EMBL/GenBank/DDBJ databases">
        <authorList>
            <person name="Varghese N."/>
            <person name="Submissions S."/>
        </authorList>
    </citation>
    <scope>NUCLEOTIDE SEQUENCE [LARGE SCALE GENOMIC DNA]</scope>
    <source>
        <strain evidence="3">DSM 4002</strain>
    </source>
</reference>
<dbReference type="RefSeq" id="WP_024980015.1">
    <property type="nucleotide sequence ID" value="NZ_CBCRUM010000010.1"/>
</dbReference>
<dbReference type="PANTHER" id="PTHR40112">
    <property type="entry name" value="H2HPP ISOMERASE"/>
    <property type="match status" value="1"/>
</dbReference>
<dbReference type="Gene3D" id="2.60.120.10">
    <property type="entry name" value="Jelly Rolls"/>
    <property type="match status" value="1"/>
</dbReference>
<dbReference type="Proteomes" id="UP000182961">
    <property type="component" value="Unassembled WGS sequence"/>
</dbReference>
<dbReference type="InterPro" id="IPR011051">
    <property type="entry name" value="RmlC_Cupin_sf"/>
</dbReference>
<organism evidence="2 3">
    <name type="scientific">Flavobacterium succinicans</name>
    <dbReference type="NCBI Taxonomy" id="29536"/>
    <lineage>
        <taxon>Bacteria</taxon>
        <taxon>Pseudomonadati</taxon>
        <taxon>Bacteroidota</taxon>
        <taxon>Flavobacteriia</taxon>
        <taxon>Flavobacteriales</taxon>
        <taxon>Flavobacteriaceae</taxon>
        <taxon>Flavobacterium</taxon>
    </lineage>
</organism>